<dbReference type="Pfam" id="PF00176">
    <property type="entry name" value="SNF2-rel_dom"/>
    <property type="match status" value="1"/>
</dbReference>
<dbReference type="SUPFAM" id="SSF52540">
    <property type="entry name" value="P-loop containing nucleoside triphosphate hydrolases"/>
    <property type="match status" value="2"/>
</dbReference>
<dbReference type="KEGG" id="trg:TRUGW13939_05490"/>
<accession>A0A7H8QXJ1</accession>
<gene>
    <name evidence="18" type="ORF">TRUGW13939_05490</name>
</gene>
<protein>
    <recommendedName>
        <fullName evidence="20">RING-type domain-containing protein</fullName>
    </recommendedName>
</protein>
<evidence type="ECO:0000256" key="12">
    <source>
        <dbReference type="RuleBase" id="RU003829"/>
    </source>
</evidence>
<dbReference type="PROSITE" id="PS51192">
    <property type="entry name" value="HELICASE_ATP_BIND_1"/>
    <property type="match status" value="1"/>
</dbReference>
<comment type="similarity">
    <text evidence="1 11 12">Belongs to the cullin family.</text>
</comment>
<feature type="region of interest" description="Disordered" evidence="13">
    <location>
        <begin position="80"/>
        <end position="111"/>
    </location>
</feature>
<feature type="domain" description="Cullin family profile" evidence="14">
    <location>
        <begin position="3073"/>
        <end position="3315"/>
    </location>
</feature>
<dbReference type="SMART" id="SM00487">
    <property type="entry name" value="DEXDc"/>
    <property type="match status" value="1"/>
</dbReference>
<proteinExistence type="inferred from homology"/>
<dbReference type="InterPro" id="IPR036317">
    <property type="entry name" value="Cullin_homology_sf"/>
</dbReference>
<evidence type="ECO:0000256" key="6">
    <source>
        <dbReference type="ARBA" id="ARBA00022801"/>
    </source>
</evidence>
<dbReference type="CDD" id="cd18008">
    <property type="entry name" value="DEXDc_SHPRH-like"/>
    <property type="match status" value="1"/>
</dbReference>
<dbReference type="Gene3D" id="3.30.230.130">
    <property type="entry name" value="Cullin, Chain C, Domain 2"/>
    <property type="match status" value="1"/>
</dbReference>
<dbReference type="PROSITE" id="PS50069">
    <property type="entry name" value="CULLIN_2"/>
    <property type="match status" value="1"/>
</dbReference>
<feature type="domain" description="Helicase ATP-binding" evidence="16">
    <location>
        <begin position="213"/>
        <end position="404"/>
    </location>
</feature>
<organism evidence="18 19">
    <name type="scientific">Talaromyces rugulosus</name>
    <name type="common">Penicillium rugulosum</name>
    <dbReference type="NCBI Taxonomy" id="121627"/>
    <lineage>
        <taxon>Eukaryota</taxon>
        <taxon>Fungi</taxon>
        <taxon>Dikarya</taxon>
        <taxon>Ascomycota</taxon>
        <taxon>Pezizomycotina</taxon>
        <taxon>Eurotiomycetes</taxon>
        <taxon>Eurotiomycetidae</taxon>
        <taxon>Eurotiales</taxon>
        <taxon>Trichocomaceae</taxon>
        <taxon>Talaromyces</taxon>
        <taxon>Talaromyces sect. Islandici</taxon>
    </lineage>
</organism>
<dbReference type="Gene3D" id="1.10.10.10">
    <property type="entry name" value="Winged helix-like DNA-binding domain superfamily/Winged helix DNA-binding domain"/>
    <property type="match status" value="1"/>
</dbReference>
<dbReference type="Proteomes" id="UP000509510">
    <property type="component" value="Chromosome III"/>
</dbReference>
<dbReference type="InterPro" id="IPR001650">
    <property type="entry name" value="Helicase_C-like"/>
</dbReference>
<dbReference type="Gene3D" id="3.40.50.10810">
    <property type="entry name" value="Tandem AAA-ATPase domain"/>
    <property type="match status" value="1"/>
</dbReference>
<keyword evidence="7" id="KW-0862">Zinc</keyword>
<dbReference type="InterPro" id="IPR000330">
    <property type="entry name" value="SNF2_N"/>
</dbReference>
<dbReference type="PROSITE" id="PS01256">
    <property type="entry name" value="CULLIN_1"/>
    <property type="match status" value="1"/>
</dbReference>
<dbReference type="InterPro" id="IPR021827">
    <property type="entry name" value="Nup186/Nup192/Nup205"/>
</dbReference>
<dbReference type="InterPro" id="IPR013083">
    <property type="entry name" value="Znf_RING/FYVE/PHD"/>
</dbReference>
<feature type="region of interest" description="Disordered" evidence="13">
    <location>
        <begin position="2563"/>
        <end position="2692"/>
    </location>
</feature>
<dbReference type="InterPro" id="IPR001841">
    <property type="entry name" value="Znf_RING"/>
</dbReference>
<dbReference type="PROSITE" id="PS50089">
    <property type="entry name" value="ZF_RING_2"/>
    <property type="match status" value="1"/>
</dbReference>
<evidence type="ECO:0000259" key="17">
    <source>
        <dbReference type="PROSITE" id="PS51194"/>
    </source>
</evidence>
<feature type="compositionally biased region" description="Polar residues" evidence="13">
    <location>
        <begin position="2654"/>
        <end position="2664"/>
    </location>
</feature>
<dbReference type="SUPFAM" id="SSF74788">
    <property type="entry name" value="Cullin repeat-like"/>
    <property type="match status" value="1"/>
</dbReference>
<reference evidence="19" key="1">
    <citation type="submission" date="2020-06" db="EMBL/GenBank/DDBJ databases">
        <title>A chromosome-scale genome assembly of Talaromyces rugulosus W13939.</title>
        <authorList>
            <person name="Wang B."/>
            <person name="Guo L."/>
            <person name="Ye K."/>
            <person name="Wang L."/>
        </authorList>
    </citation>
    <scope>NUCLEOTIDE SEQUENCE [LARGE SCALE GENOMIC DNA]</scope>
    <source>
        <strain evidence="19">W13939</strain>
    </source>
</reference>
<evidence type="ECO:0000313" key="18">
    <source>
        <dbReference type="EMBL" id="QKX58368.1"/>
    </source>
</evidence>
<dbReference type="CDD" id="cd16449">
    <property type="entry name" value="RING-HC"/>
    <property type="match status" value="1"/>
</dbReference>
<dbReference type="Pfam" id="PF26557">
    <property type="entry name" value="Cullin_AB"/>
    <property type="match status" value="1"/>
</dbReference>
<evidence type="ECO:0000256" key="3">
    <source>
        <dbReference type="ARBA" id="ARBA00022723"/>
    </source>
</evidence>
<dbReference type="InterPro" id="IPR049730">
    <property type="entry name" value="SNF2/RAD54-like_C"/>
</dbReference>
<feature type="region of interest" description="Disordered" evidence="13">
    <location>
        <begin position="1"/>
        <end position="56"/>
    </location>
</feature>
<dbReference type="InterPro" id="IPR038718">
    <property type="entry name" value="SNF2-like_sf"/>
</dbReference>
<dbReference type="FunFam" id="1.20.1310.10:FF:000035">
    <property type="entry name" value="Ubiquitin ligase subunit CulD, putative"/>
    <property type="match status" value="1"/>
</dbReference>
<feature type="compositionally biased region" description="Basic and acidic residues" evidence="13">
    <location>
        <begin position="1"/>
        <end position="21"/>
    </location>
</feature>
<dbReference type="Pfam" id="PF10557">
    <property type="entry name" value="Cullin_Nedd8"/>
    <property type="match status" value="1"/>
</dbReference>
<evidence type="ECO:0008006" key="20">
    <source>
        <dbReference type="Google" id="ProtNLM"/>
    </source>
</evidence>
<dbReference type="Pfam" id="PF00888">
    <property type="entry name" value="Cullin"/>
    <property type="match status" value="1"/>
</dbReference>
<dbReference type="EMBL" id="CP055900">
    <property type="protein sequence ID" value="QKX58368.1"/>
    <property type="molecule type" value="Genomic_DNA"/>
</dbReference>
<evidence type="ECO:0000259" key="15">
    <source>
        <dbReference type="PROSITE" id="PS50089"/>
    </source>
</evidence>
<dbReference type="InterPro" id="IPR016159">
    <property type="entry name" value="Cullin_repeat-like_dom_sf"/>
</dbReference>
<dbReference type="PANTHER" id="PTHR11932">
    <property type="entry name" value="CULLIN"/>
    <property type="match status" value="1"/>
</dbReference>
<feature type="domain" description="Helicase C-terminal" evidence="17">
    <location>
        <begin position="725"/>
        <end position="875"/>
    </location>
</feature>
<evidence type="ECO:0000256" key="4">
    <source>
        <dbReference type="ARBA" id="ARBA00022741"/>
    </source>
</evidence>
<dbReference type="CDD" id="cd18793">
    <property type="entry name" value="SF2_C_SNF"/>
    <property type="match status" value="1"/>
</dbReference>
<dbReference type="FunFam" id="1.10.10.10:FF:000014">
    <property type="entry name" value="Cullin 1"/>
    <property type="match status" value="1"/>
</dbReference>
<dbReference type="InterPro" id="IPR016158">
    <property type="entry name" value="Cullin_homology"/>
</dbReference>
<feature type="compositionally biased region" description="Polar residues" evidence="13">
    <location>
        <begin position="80"/>
        <end position="94"/>
    </location>
</feature>
<keyword evidence="6" id="KW-0378">Hydrolase</keyword>
<dbReference type="InterPro" id="IPR059120">
    <property type="entry name" value="Cullin-like_AB"/>
</dbReference>
<dbReference type="SUPFAM" id="SSF57850">
    <property type="entry name" value="RING/U-box"/>
    <property type="match status" value="1"/>
</dbReference>
<evidence type="ECO:0000259" key="16">
    <source>
        <dbReference type="PROSITE" id="PS51192"/>
    </source>
</evidence>
<evidence type="ECO:0000256" key="7">
    <source>
        <dbReference type="ARBA" id="ARBA00022833"/>
    </source>
</evidence>
<keyword evidence="9" id="KW-0832">Ubl conjugation</keyword>
<sequence length="3442" mass="387482">MESEEKNTAEERRKQARENSRVSEIVNTSVQPEAEADNQDDNELFVAQVPAPKRARRVPILTNKEIRQSIYVGLHETGLSTAAPKSNSLTGFVTSKQPSSRPKGKPKSKANEVDLDTIFSSDIIRDGRANAQSAPIPTFTQGNKNKALSELVASVPVASQDEAKPDKRAVLDATKKFYPLIRNDKKGGWKHRDLKTSLYHHQILGAAFMRERESSAGRPHGGMLCDVMGLGKTIQTLANIVHGESVELDDGAKTTLIVVPRSVMDHWKGQIIKHVEPGVLNVLYYYPGHRPDSSDVISTILSYNVVITTYEEIRRSYPKSPISAEGNETQPLTEQEYKDSAGPLHQIRFRRIIIDEGHLIRNPESQSSVSVRALHAHFKWVLTGTPVLNHNGEFWAYFNFLDVPHIGRYANFISNYCNGKEVSTKRLVNVLRAVIFRRTHASRLFSYPIIVLPELGERTVSIKALAVEKMIYEMIQEMYINNINSMVPNGNQQQQFRCFLVMLLKLRMCNSHPLIVQDILKVLLDDDENVTKLISLVPENADLTDPNRKIVELLQGLLDTGEIPNSGQRSPIGTFNTEFREFLQRLQNTDNEEEFHARMKCVSCNDALTHPEITPCMHLICNECLVTYREEIQAEGGSSVMCPGNCNVEIRNGEPLKLDLRMLTYMHGFTTISGAKKKRAGKRGGWGSLLNPGSSMDEINPKDIDWVKVAGMKMPSSKVTATRDTIQKWLKDDSKNKIVIFTQFCDMAFIFGEMCKQENWDFVKLTGDMSFPSRQGSISKFEKSAEIKVMIASLKAGGIGIDLTMANKCILVEPWWNDAVQQQAFCRLFRIGQERNVEIVKITVEDTIDVYMMQLQEKKNKNIEEAIGDRALTGRDTTLELMAMFGEVEEHDGGGIVIHRRSERRKMDDIDSLGGLRGLYQDLSAIPDSPMVNVERLCLELETHIEDFRKLLTKPSKNDTSRKSVLSGKLTIGDVEYAINSDFQQGALQLADALNIDELEAASLFMAAQEAAQQLDRTPLIAAIMQFHEHRHFLLECLRLIFQESFNVEREDLQGTMQTTIGLILQTSKGLNHAFDFTKKCLSAMEEIERWLSLIGDQVQKVSVVGQADDADIMEAIEYQRSSLSQQHESLGVIVCYLFKGTYPSSEDFRQLLNRVRKLERFDMLLVHYVPALIAAIVQYGSPSGIGTQREARSLHTTITSSQNNNVWNIAPFHAAVTAWWLSVYSGWYYDSGPASPLQGVDLEKEAEERTKLFKISLDDGALEFMLAICASVNKDEWSHPARNELVNLLLKESPASVLEPDSVAGFLKTLIMEHFDTFTESCIANMPNAVRMLKSDEDTQRLNQITALRDGLNSSLHRGLLEARTYLESFLVLMAFAFEGRHEHAQEFWADTDGNLYGFLQWASKRQTVPRVSAFCEMLCSISEGEDNATSAHRFLLEEDKQLSVKFRRSPSMNWNQMFAELQLYATKVTEKPSTSRTVLHTRKSEPVDMNEPESPVMLTCYLRLMGHLSKQSNVIRNWMLQHSTFNVVNTLLTLCSGSIPTHLRASAFSTLKCLMTDRTSNHGNEMWLAIDQWISGASVNATGLAKAPVLSNQPAWHERHAFQKIGEGFDQTNSFIELVHRLATPTSDLPDKQLVLPFPEALGASYRMPGIEPYIDFILGHAFSRKVPDVTEAQGRLLTLNCLDFVATCLATFNENLVVLAHQSTSNSDASINSSDLNTYIRLHPFARVFEWLFNEDALKTLFVAAKQDVSEVARASSESVLLQSLVRSVEVMNLILDLQSTYLNIVRPSLRNSPAMTKTNVANSALASFEDSILNNLNLVLDLCLYCGTGHQQLTVVSLALLEKLSSSRKLNKSTATTLLTWQSPNRIVEVLSAEFDADSISRPLVNQTQFDPRELEYGASSSGYLIREGLLGLLNSCLETITDRPNIAHLLLGFSCVGNSLDVQADGLLANGMSLLHAIINFTQTYPTEIDESIMSWTVHSKRVAFEVLRHLWSSKLSSAFVLSELRMSRFLMTSLISQPIVNGNTLWSNFPPAAPEFWLTDSATALSEFLAYRSHLYDYAVTEIRAASKLGSQTLQLDILSTLLGMSLVEDGETIPHATVFDLFDFADLEITHGVAPPALHYLQGVDFELCAKPQADASVVLYDLDATQELIQTRRKDFVGNNQVRPQEEEQIQLEADLVIGFLRMTNMERQIRFNRYLAVRSWAELVTTIIVSCEMEAGRRTTFILQAINLILPKLEMTVTDNASESIELARLAEALVSKLDASSSASRPSRGGDVIDEKLYQLFQVSLRGILLAVGNVSLRESFYNICAHYLARITLSQSTHHNLRHQTQQAVRTSGVSLVEAICDDGYAGQESCRVSALLLLNLLAELDAQEKSFLLADAISQSNYLNMFLDSIKTLPSEFRETQAQDVPLLLSYYRALLSLLQKLCQTKPGATQVLNAGLFSAIRESRLFAADPDIGIDMDNPNALRNYYELLVGLLRVIVLAVFSRGLHNEQMMDQTRAFLAENRPSMVGVFKRYAKIGGESASNHLEAVHDLVKAYVALVSATGFVEFEDAEFRRSSGPKMHQHPRTTDQRGGKRRTVEKRKLPDQGRNEQQHQPQQQRKISDLLSSSPPHHRDHQFPSSPKRFRASSPSANKNTDEPISPTKMYSFSNSESKAGSGLARNVPGPATAQRPTNFTPHTGAKRLVVKNLRSGPRLNQDTYFNKIWDQLSVALDAVFEGGKPAASLEELYKGAENVCRQGRAEMLAKKLQERCKTYVCNELRQSLVAKAQSSSEINTLRAVVNAWGAWNSKLVTIRWIFYYLDQSFLLHSKELPVIHEMGLLQFQTFIFLDAELKEKALQGACKLVEAERKEIFNDQADSDLLRKSIALFHDLGVYALHFEPLFLQESESFLVSWSEKEADSEYFATYAENSHRIIEQELTRCDLYALTQNTKHNLTVLLDDHLIRDKQDVLLSEKDLLGLMATENKHALERVYSLLERLKLGSQLKTPFGKYIEEHGLTIVFDAEREAEMVSRLLDFKAQLDKTWAESFHKNEALGHILREAFESFMNKSKKTEASWGTDNSKTGEMIAKYVDVLLKGGLRVIGRKADDAAVGDEDDEINKQLDKVLDLFRFVHGKAVFEAFYKNDLARRLLMGRSASDDAEKSMLARLKTECGSSFTHNLEAMFRDIALARDEMASYSAYQTQRRDRLGLDLNVNVLSSASWPTYADVPVRIPPDIAQATADFEQYYHTKHKGRKLHWKHQLAHCQLRSRFAKGNKEIVVSSFQAIVLLLFNDVADGETLSYGQVKEATGLSDRELKRTLQSLACAKYQVLRKKPRGKDINDSDVFSFNTGFQDPKMRIKINQIQLKETKEENKTTHERVAADRHYETQAAIVRIMKSRKVITHAELVAEVIKATRSRGVLEPAEIKKNIEKLIEKDYMEREEGNKYSYLA</sequence>
<dbReference type="GO" id="GO:0006511">
    <property type="term" value="P:ubiquitin-dependent protein catabolic process"/>
    <property type="evidence" value="ECO:0007669"/>
    <property type="project" value="InterPro"/>
</dbReference>
<keyword evidence="4" id="KW-0547">Nucleotide-binding</keyword>
<dbReference type="Gene3D" id="1.20.1310.10">
    <property type="entry name" value="Cullin Repeats"/>
    <property type="match status" value="4"/>
</dbReference>
<dbReference type="RefSeq" id="XP_035344546.1">
    <property type="nucleotide sequence ID" value="XM_035488653.1"/>
</dbReference>
<dbReference type="PROSITE" id="PS51194">
    <property type="entry name" value="HELICASE_CTER"/>
    <property type="match status" value="1"/>
</dbReference>
<dbReference type="SMART" id="SM00490">
    <property type="entry name" value="HELICc"/>
    <property type="match status" value="1"/>
</dbReference>
<dbReference type="Pfam" id="PF00271">
    <property type="entry name" value="Helicase_C"/>
    <property type="match status" value="1"/>
</dbReference>
<evidence type="ECO:0000256" key="10">
    <source>
        <dbReference type="PROSITE-ProRule" id="PRU00175"/>
    </source>
</evidence>
<evidence type="ECO:0000256" key="8">
    <source>
        <dbReference type="ARBA" id="ARBA00022840"/>
    </source>
</evidence>
<evidence type="ECO:0000256" key="9">
    <source>
        <dbReference type="ARBA" id="ARBA00022843"/>
    </source>
</evidence>
<feature type="compositionally biased region" description="Acidic residues" evidence="13">
    <location>
        <begin position="34"/>
        <end position="43"/>
    </location>
</feature>
<dbReference type="Gene3D" id="3.30.40.10">
    <property type="entry name" value="Zinc/RING finger domain, C3HC4 (zinc finger)"/>
    <property type="match status" value="1"/>
</dbReference>
<dbReference type="OrthoDB" id="2019644at2759"/>
<feature type="domain" description="RING-type" evidence="15">
    <location>
        <begin position="601"/>
        <end position="643"/>
    </location>
</feature>
<dbReference type="GO" id="GO:0005524">
    <property type="term" value="F:ATP binding"/>
    <property type="evidence" value="ECO:0007669"/>
    <property type="project" value="InterPro"/>
</dbReference>
<evidence type="ECO:0000256" key="5">
    <source>
        <dbReference type="ARBA" id="ARBA00022771"/>
    </source>
</evidence>
<evidence type="ECO:0000256" key="13">
    <source>
        <dbReference type="SAM" id="MobiDB-lite"/>
    </source>
</evidence>
<dbReference type="InterPro" id="IPR036388">
    <property type="entry name" value="WH-like_DNA-bd_sf"/>
</dbReference>
<dbReference type="SUPFAM" id="SSF46785">
    <property type="entry name" value="Winged helix' DNA-binding domain"/>
    <property type="match status" value="1"/>
</dbReference>
<keyword evidence="5 10" id="KW-0863">Zinc-finger</keyword>
<dbReference type="PROSITE" id="PS00518">
    <property type="entry name" value="ZF_RING_1"/>
    <property type="match status" value="1"/>
</dbReference>
<dbReference type="InterPro" id="IPR019559">
    <property type="entry name" value="Cullin_neddylation_domain"/>
</dbReference>
<dbReference type="GO" id="GO:0008270">
    <property type="term" value="F:zinc ion binding"/>
    <property type="evidence" value="ECO:0007669"/>
    <property type="project" value="UniProtKB-KW"/>
</dbReference>
<dbReference type="GeneID" id="55992987"/>
<evidence type="ECO:0000259" key="14">
    <source>
        <dbReference type="PROSITE" id="PS50069"/>
    </source>
</evidence>
<dbReference type="Gene3D" id="3.40.50.300">
    <property type="entry name" value="P-loop containing nucleotide triphosphate hydrolases"/>
    <property type="match status" value="1"/>
</dbReference>
<dbReference type="GO" id="GO:0031625">
    <property type="term" value="F:ubiquitin protein ligase binding"/>
    <property type="evidence" value="ECO:0007669"/>
    <property type="project" value="InterPro"/>
</dbReference>
<dbReference type="InterPro" id="IPR045093">
    <property type="entry name" value="Cullin"/>
</dbReference>
<dbReference type="SMART" id="SM00884">
    <property type="entry name" value="Cullin_Nedd8"/>
    <property type="match status" value="1"/>
</dbReference>
<dbReference type="InterPro" id="IPR001373">
    <property type="entry name" value="Cullin_N"/>
</dbReference>
<keyword evidence="19" id="KW-1185">Reference proteome</keyword>
<dbReference type="SUPFAM" id="SSF75632">
    <property type="entry name" value="Cullin homology domain"/>
    <property type="match status" value="1"/>
</dbReference>
<dbReference type="InterPro" id="IPR027417">
    <property type="entry name" value="P-loop_NTPase"/>
</dbReference>
<dbReference type="GO" id="GO:0031461">
    <property type="term" value="C:cullin-RING ubiquitin ligase complex"/>
    <property type="evidence" value="ECO:0007669"/>
    <property type="project" value="InterPro"/>
</dbReference>
<evidence type="ECO:0000256" key="11">
    <source>
        <dbReference type="PROSITE-ProRule" id="PRU00330"/>
    </source>
</evidence>
<dbReference type="GO" id="GO:0005643">
    <property type="term" value="C:nuclear pore"/>
    <property type="evidence" value="ECO:0007669"/>
    <property type="project" value="InterPro"/>
</dbReference>
<evidence type="ECO:0000256" key="2">
    <source>
        <dbReference type="ARBA" id="ARBA00022499"/>
    </source>
</evidence>
<dbReference type="Pfam" id="PF11894">
    <property type="entry name" value="Nup192"/>
    <property type="match status" value="1"/>
</dbReference>
<keyword evidence="8" id="KW-0067">ATP-binding</keyword>
<dbReference type="InterPro" id="IPR017907">
    <property type="entry name" value="Znf_RING_CS"/>
</dbReference>
<dbReference type="FunFam" id="1.20.1310.10:FF:000031">
    <property type="entry name" value="Ubiquitin ligase subunit CulD"/>
    <property type="match status" value="1"/>
</dbReference>
<dbReference type="GO" id="GO:0016787">
    <property type="term" value="F:hydrolase activity"/>
    <property type="evidence" value="ECO:0007669"/>
    <property type="project" value="UniProtKB-KW"/>
</dbReference>
<dbReference type="InterPro" id="IPR014001">
    <property type="entry name" value="Helicase_ATP-bd"/>
</dbReference>
<evidence type="ECO:0000256" key="1">
    <source>
        <dbReference type="ARBA" id="ARBA00006019"/>
    </source>
</evidence>
<keyword evidence="3" id="KW-0479">Metal-binding</keyword>
<dbReference type="InterPro" id="IPR016157">
    <property type="entry name" value="Cullin_CS"/>
</dbReference>
<dbReference type="SMART" id="SM00182">
    <property type="entry name" value="CULLIN"/>
    <property type="match status" value="1"/>
</dbReference>
<dbReference type="InterPro" id="IPR036390">
    <property type="entry name" value="WH_DNA-bd_sf"/>
</dbReference>
<evidence type="ECO:0000313" key="19">
    <source>
        <dbReference type="Proteomes" id="UP000509510"/>
    </source>
</evidence>
<keyword evidence="2" id="KW-1017">Isopeptide bond</keyword>
<feature type="compositionally biased region" description="Basic and acidic residues" evidence="13">
    <location>
        <begin position="2591"/>
        <end position="2602"/>
    </location>
</feature>
<name>A0A7H8QXJ1_TALRU</name>